<comment type="function">
    <text evidence="8">Component of the Mediator complex, a coactivator involved in the regulated transcription of nearly all RNA polymerase II-dependent genes. Mediator functions as a bridge to convey information from gene-specific regulatory proteins to the basal RNA polymerase II transcription machinery. Mediator is recruited to promoters by direct interactions with regulatory proteins and serves as a scaffold for the assembly of a functional preinitiation complex with RNA polymerase II and the general transcription factors.</text>
</comment>
<accession>A0A0W0FLI9</accession>
<keyword evidence="6 8" id="KW-0539">Nucleus</keyword>
<dbReference type="GO" id="GO:0016592">
    <property type="term" value="C:mediator complex"/>
    <property type="evidence" value="ECO:0007669"/>
    <property type="project" value="InterPro"/>
</dbReference>
<dbReference type="GO" id="GO:0003712">
    <property type="term" value="F:transcription coregulator activity"/>
    <property type="evidence" value="ECO:0007669"/>
    <property type="project" value="InterPro"/>
</dbReference>
<evidence type="ECO:0000256" key="3">
    <source>
        <dbReference type="ARBA" id="ARBA00019610"/>
    </source>
</evidence>
<dbReference type="GO" id="GO:0006357">
    <property type="term" value="P:regulation of transcription by RNA polymerase II"/>
    <property type="evidence" value="ECO:0007669"/>
    <property type="project" value="InterPro"/>
</dbReference>
<evidence type="ECO:0000256" key="1">
    <source>
        <dbReference type="ARBA" id="ARBA00004123"/>
    </source>
</evidence>
<comment type="caution">
    <text evidence="10">The sequence shown here is derived from an EMBL/GenBank/DDBJ whole genome shotgun (WGS) entry which is preliminary data.</text>
</comment>
<evidence type="ECO:0000256" key="4">
    <source>
        <dbReference type="ARBA" id="ARBA00023015"/>
    </source>
</evidence>
<comment type="subunit">
    <text evidence="8">Component of the Mediator complex.</text>
</comment>
<dbReference type="GO" id="GO:0070847">
    <property type="term" value="C:core mediator complex"/>
    <property type="evidence" value="ECO:0007669"/>
    <property type="project" value="TreeGrafter"/>
</dbReference>
<dbReference type="Proteomes" id="UP000054988">
    <property type="component" value="Unassembled WGS sequence"/>
</dbReference>
<reference evidence="10 11" key="1">
    <citation type="submission" date="2015-12" db="EMBL/GenBank/DDBJ databases">
        <title>Draft genome sequence of Moniliophthora roreri, the causal agent of frosty pod rot of cacao.</title>
        <authorList>
            <person name="Aime M.C."/>
            <person name="Diaz-Valderrama J.R."/>
            <person name="Kijpornyongpan T."/>
            <person name="Phillips-Mora W."/>
        </authorList>
    </citation>
    <scope>NUCLEOTIDE SEQUENCE [LARGE SCALE GENOMIC DNA]</scope>
    <source>
        <strain evidence="10 11">MCA 2952</strain>
    </source>
</reference>
<sequence length="660" mass="73066">MQDSSHWKQTELSLERPYKNDNGELLPTLFDITADGELIYEPKESSAQILGDNLYRIFAERGADFFEQNPPGFLEIGILQTSEPKAETAVEDEGENNEEETGESKLMTVEELFKMRMEIMPQLYIALGELSHARDLLSLILSSANPNPGSETNMGSLPIPSLRTQLQPGPNDPPLPGPSTLSATVVTKPPSIIPLQAFNAQLAIGSKDEALRRASDIFKTAADRMERTRLRNERYWVDALKIRRGNWGLTPAPLPLGAPTGKGADKTTKDFVISYGLEESPPAFRRRAVAQMSYTGPDNLVFPHRQNTRLRIGVTSTRADGSRVVAYNNTSESIAHEESLGILKTAQREVIEQEIFAQIGKEAGTLPTASARVSERLIHIDAAQNTELTFELIDNKASISEAVDSIDQAKCDFIYYYLLALLLRRHAYHKQRRLGSGSAGSLMQKTTQGQSEAAPAILEPVIHLLQYQVFTRRVNIELNTACTALNKAGIQTTLRFNAVEEIGKELVNLVANQDIENMTVGGEAVLRVDGRYTIRLTMGSPSTLTAHLSQATINILSIPELCKLLKDEIEKIVLERICGLGRQICGDLGAIWFVDMNRCVGRWDGCVLNFCVEEEEQLEFSCVASRFGRKGKEPSLVETYNMSSNTPILAWAKDVISQSL</sequence>
<dbReference type="AlphaFoldDB" id="A0A0W0FLI9"/>
<keyword evidence="4 8" id="KW-0805">Transcription regulation</keyword>
<dbReference type="EMBL" id="LATX01001869">
    <property type="protein sequence ID" value="KTB37153.1"/>
    <property type="molecule type" value="Genomic_DNA"/>
</dbReference>
<dbReference type="InterPro" id="IPR019313">
    <property type="entry name" value="Mediator_Med17"/>
</dbReference>
<keyword evidence="5 8" id="KW-0804">Transcription</keyword>
<evidence type="ECO:0000256" key="8">
    <source>
        <dbReference type="RuleBase" id="RU364140"/>
    </source>
</evidence>
<feature type="region of interest" description="Disordered" evidence="9">
    <location>
        <begin position="84"/>
        <end position="103"/>
    </location>
</feature>
<proteinExistence type="inferred from homology"/>
<name>A0A0W0FLI9_MONRR</name>
<evidence type="ECO:0000256" key="5">
    <source>
        <dbReference type="ARBA" id="ARBA00023163"/>
    </source>
</evidence>
<dbReference type="Pfam" id="PF10156">
    <property type="entry name" value="Med17"/>
    <property type="match status" value="1"/>
</dbReference>
<evidence type="ECO:0000256" key="9">
    <source>
        <dbReference type="SAM" id="MobiDB-lite"/>
    </source>
</evidence>
<evidence type="ECO:0000313" key="11">
    <source>
        <dbReference type="Proteomes" id="UP000054988"/>
    </source>
</evidence>
<evidence type="ECO:0000256" key="6">
    <source>
        <dbReference type="ARBA" id="ARBA00023242"/>
    </source>
</evidence>
<feature type="region of interest" description="Disordered" evidence="9">
    <location>
        <begin position="148"/>
        <end position="176"/>
    </location>
</feature>
<dbReference type="PANTHER" id="PTHR13114">
    <property type="entry name" value="MEDIATOR OF RNA POLYMERASE II TRANSCRIPTION SUBUNIT 17"/>
    <property type="match status" value="1"/>
</dbReference>
<dbReference type="eggNOG" id="ENOG502S63G">
    <property type="taxonomic scope" value="Eukaryota"/>
</dbReference>
<organism evidence="10 11">
    <name type="scientific">Moniliophthora roreri</name>
    <name type="common">Frosty pod rot fungus</name>
    <name type="synonym">Monilia roreri</name>
    <dbReference type="NCBI Taxonomy" id="221103"/>
    <lineage>
        <taxon>Eukaryota</taxon>
        <taxon>Fungi</taxon>
        <taxon>Dikarya</taxon>
        <taxon>Basidiomycota</taxon>
        <taxon>Agaricomycotina</taxon>
        <taxon>Agaricomycetes</taxon>
        <taxon>Agaricomycetidae</taxon>
        <taxon>Agaricales</taxon>
        <taxon>Marasmiineae</taxon>
        <taxon>Marasmiaceae</taxon>
        <taxon>Moniliophthora</taxon>
    </lineage>
</organism>
<comment type="subcellular location">
    <subcellularLocation>
        <location evidence="1 8">Nucleus</location>
    </subcellularLocation>
</comment>
<evidence type="ECO:0000256" key="7">
    <source>
        <dbReference type="ARBA" id="ARBA00032014"/>
    </source>
</evidence>
<gene>
    <name evidence="8" type="primary">MED17</name>
    <name evidence="10" type="ORF">WG66_10323</name>
</gene>
<protein>
    <recommendedName>
        <fullName evidence="3 8">Mediator of RNA polymerase II transcription subunit 17</fullName>
    </recommendedName>
    <alternativeName>
        <fullName evidence="7 8">Mediator complex subunit 17</fullName>
    </alternativeName>
</protein>
<keyword evidence="8" id="KW-0010">Activator</keyword>
<feature type="compositionally biased region" description="Acidic residues" evidence="9">
    <location>
        <begin position="89"/>
        <end position="101"/>
    </location>
</feature>
<evidence type="ECO:0000313" key="10">
    <source>
        <dbReference type="EMBL" id="KTB37153.1"/>
    </source>
</evidence>
<comment type="similarity">
    <text evidence="2 8">Belongs to the Mediator complex subunit 17 family.</text>
</comment>
<evidence type="ECO:0000256" key="2">
    <source>
        <dbReference type="ARBA" id="ARBA00005635"/>
    </source>
</evidence>
<dbReference type="PANTHER" id="PTHR13114:SF7">
    <property type="entry name" value="MEDIATOR OF RNA POLYMERASE II TRANSCRIPTION SUBUNIT 17"/>
    <property type="match status" value="1"/>
</dbReference>